<accession>A0A1H8YLH1</accession>
<organism evidence="1 2">
    <name type="scientific">Amycolatopsis saalfeldensis</name>
    <dbReference type="NCBI Taxonomy" id="394193"/>
    <lineage>
        <taxon>Bacteria</taxon>
        <taxon>Bacillati</taxon>
        <taxon>Actinomycetota</taxon>
        <taxon>Actinomycetes</taxon>
        <taxon>Pseudonocardiales</taxon>
        <taxon>Pseudonocardiaceae</taxon>
        <taxon>Amycolatopsis</taxon>
    </lineage>
</organism>
<evidence type="ECO:0000313" key="1">
    <source>
        <dbReference type="EMBL" id="SEP52248.1"/>
    </source>
</evidence>
<dbReference type="RefSeq" id="WP_177231665.1">
    <property type="nucleotide sequence ID" value="NZ_FOEF01000019.1"/>
</dbReference>
<dbReference type="EMBL" id="FOEF01000019">
    <property type="protein sequence ID" value="SEP52248.1"/>
    <property type="molecule type" value="Genomic_DNA"/>
</dbReference>
<gene>
    <name evidence="1" type="ORF">SAMN04489732_119130</name>
</gene>
<dbReference type="STRING" id="394193.SAMN04489732_119130"/>
<protein>
    <submittedName>
        <fullName evidence="1">Polar amino acid transport system substrate-binding protein</fullName>
    </submittedName>
</protein>
<keyword evidence="2" id="KW-1185">Reference proteome</keyword>
<dbReference type="Proteomes" id="UP000198582">
    <property type="component" value="Unassembled WGS sequence"/>
</dbReference>
<sequence>MRRDLSAALKTGAVDDGLSQVVKDGTWLKLHRQFLPTAPVPAGFGS</sequence>
<evidence type="ECO:0000313" key="2">
    <source>
        <dbReference type="Proteomes" id="UP000198582"/>
    </source>
</evidence>
<name>A0A1H8YLH1_9PSEU</name>
<dbReference type="AlphaFoldDB" id="A0A1H8YLH1"/>
<proteinExistence type="predicted"/>
<reference evidence="1 2" key="1">
    <citation type="submission" date="2016-10" db="EMBL/GenBank/DDBJ databases">
        <authorList>
            <person name="de Groot N.N."/>
        </authorList>
    </citation>
    <scope>NUCLEOTIDE SEQUENCE [LARGE SCALE GENOMIC DNA]</scope>
    <source>
        <strain evidence="1 2">DSM 44993</strain>
    </source>
</reference>